<reference evidence="7 8" key="1">
    <citation type="submission" date="2015-06" db="EMBL/GenBank/DDBJ databases">
        <title>Improved classification and identification of acetic acid bacteria using matrix-assisted laser desorption/ionization time-of-flight mass spectrometry; Gluconobacter nephelii and Gluconobacter uchimurae are later heterotypic synonyms of Gluconobacter japonicus and Gluconobacter oxydans, respectively.</title>
        <authorList>
            <person name="Li L."/>
            <person name="Cleenwerck I."/>
            <person name="De Vuyst L."/>
            <person name="Vandamme P."/>
        </authorList>
    </citation>
    <scope>NUCLEOTIDE SEQUENCE [LARGE SCALE GENOMIC DNA]</scope>
    <source>
        <strain evidence="7 8">LMG 1552</strain>
    </source>
</reference>
<feature type="transmembrane region" description="Helical" evidence="6">
    <location>
        <begin position="406"/>
        <end position="429"/>
    </location>
</feature>
<feature type="transmembrane region" description="Helical" evidence="6">
    <location>
        <begin position="101"/>
        <end position="126"/>
    </location>
</feature>
<dbReference type="GO" id="GO:0005886">
    <property type="term" value="C:plasma membrane"/>
    <property type="evidence" value="ECO:0007669"/>
    <property type="project" value="UniProtKB-SubCell"/>
</dbReference>
<dbReference type="PANTHER" id="PTHR30250">
    <property type="entry name" value="PST FAMILY PREDICTED COLANIC ACID TRANSPORTER"/>
    <property type="match status" value="1"/>
</dbReference>
<dbReference type="Proteomes" id="UP000075526">
    <property type="component" value="Unassembled WGS sequence"/>
</dbReference>
<feature type="transmembrane region" description="Helical" evidence="6">
    <location>
        <begin position="382"/>
        <end position="400"/>
    </location>
</feature>
<dbReference type="AlphaFoldDB" id="A0A149RKM6"/>
<feature type="transmembrane region" description="Helical" evidence="6">
    <location>
        <begin position="189"/>
        <end position="211"/>
    </location>
</feature>
<evidence type="ECO:0000256" key="2">
    <source>
        <dbReference type="ARBA" id="ARBA00022475"/>
    </source>
</evidence>
<dbReference type="EMBL" id="LHZF01000173">
    <property type="protein sequence ID" value="KXV14346.1"/>
    <property type="molecule type" value="Genomic_DNA"/>
</dbReference>
<keyword evidence="4 6" id="KW-1133">Transmembrane helix</keyword>
<accession>A0A149RKM6</accession>
<keyword evidence="2" id="KW-1003">Cell membrane</keyword>
<feature type="transmembrane region" description="Helical" evidence="6">
    <location>
        <begin position="132"/>
        <end position="153"/>
    </location>
</feature>
<dbReference type="PANTHER" id="PTHR30250:SF31">
    <property type="entry name" value="INNER MEMBRANE PROTEIN YGHQ"/>
    <property type="match status" value="1"/>
</dbReference>
<feature type="transmembrane region" description="Helical" evidence="6">
    <location>
        <begin position="314"/>
        <end position="337"/>
    </location>
</feature>
<evidence type="ECO:0000256" key="3">
    <source>
        <dbReference type="ARBA" id="ARBA00022692"/>
    </source>
</evidence>
<gene>
    <name evidence="7" type="ORF">AD933_12275</name>
</gene>
<evidence type="ECO:0000256" key="5">
    <source>
        <dbReference type="ARBA" id="ARBA00023136"/>
    </source>
</evidence>
<evidence type="ECO:0000313" key="7">
    <source>
        <dbReference type="EMBL" id="KXV14346.1"/>
    </source>
</evidence>
<evidence type="ECO:0000313" key="8">
    <source>
        <dbReference type="Proteomes" id="UP000075526"/>
    </source>
</evidence>
<protein>
    <submittedName>
        <fullName evidence="7">Uncharacterized protein</fullName>
    </submittedName>
</protein>
<feature type="transmembrane region" description="Helical" evidence="6">
    <location>
        <begin position="48"/>
        <end position="66"/>
    </location>
</feature>
<keyword evidence="3 6" id="KW-0812">Transmembrane</keyword>
<feature type="transmembrane region" description="Helical" evidence="6">
    <location>
        <begin position="160"/>
        <end position="183"/>
    </location>
</feature>
<dbReference type="RefSeq" id="WP_061508797.1">
    <property type="nucleotide sequence ID" value="NZ_LHZF01000173.1"/>
</dbReference>
<sequence>MMNSQIKALFRRVFRNTGYLLTGRGAMAVLALASTALAVRTLGLEDYGILLLMSSFVMSCAVATRFQAWQPLLQYGTSLYKAAEKKPFQTLFRHCTMLDALGALMGLTVALFSSIWLAHLSGWAAAYGHIPLWYMTVILFMNTGCAMGVLRLANRYELAVLADTAGSVVKFVGCVTGFFLHWTLPDFLLLWYCSTAVAFVLDYGLAFWVMARSDKLKGFRLVNVPWLSPIKGIWRFTFSTSLDQALGRLGSRLTVLIVGAVLGPENAAIYNVTWQISDGMARPAQMLTPALYPELVALRDKRDWASIRQVTNRILQALAIFSAVVLVVATFVGPWLLHLLLTVPWTGTRTLLLLMTITAILDLWDVPLEPLLVSLNKAHQILIGRMVTMCFSLPLLYVLARGWGMTGAGFATLLSELAILLTRLGPYLIMNRNKSFEGKPEA</sequence>
<name>A0A149RKM6_9PROT</name>
<dbReference type="InterPro" id="IPR050833">
    <property type="entry name" value="Poly_Biosynth_Transport"/>
</dbReference>
<proteinExistence type="predicted"/>
<keyword evidence="5 6" id="KW-0472">Membrane</keyword>
<organism evidence="7 8">
    <name type="scientific">Acetobacter malorum</name>
    <dbReference type="NCBI Taxonomy" id="178901"/>
    <lineage>
        <taxon>Bacteria</taxon>
        <taxon>Pseudomonadati</taxon>
        <taxon>Pseudomonadota</taxon>
        <taxon>Alphaproteobacteria</taxon>
        <taxon>Acetobacterales</taxon>
        <taxon>Acetobacteraceae</taxon>
        <taxon>Acetobacter</taxon>
    </lineage>
</organism>
<dbReference type="PATRIC" id="fig|178901.13.peg.2505"/>
<evidence type="ECO:0000256" key="6">
    <source>
        <dbReference type="SAM" id="Phobius"/>
    </source>
</evidence>
<evidence type="ECO:0000256" key="4">
    <source>
        <dbReference type="ARBA" id="ARBA00022989"/>
    </source>
</evidence>
<evidence type="ECO:0000256" key="1">
    <source>
        <dbReference type="ARBA" id="ARBA00004651"/>
    </source>
</evidence>
<comment type="subcellular location">
    <subcellularLocation>
        <location evidence="1">Cell membrane</location>
        <topology evidence="1">Multi-pass membrane protein</topology>
    </subcellularLocation>
</comment>
<comment type="caution">
    <text evidence="7">The sequence shown here is derived from an EMBL/GenBank/DDBJ whole genome shotgun (WGS) entry which is preliminary data.</text>
</comment>